<dbReference type="PANTHER" id="PTHR34293">
    <property type="entry name" value="HTH-TYPE TRANSCRIPTIONAL REGULATOR TRMBL2"/>
    <property type="match status" value="1"/>
</dbReference>
<dbReference type="Proteomes" id="UP001205311">
    <property type="component" value="Unassembled WGS sequence"/>
</dbReference>
<dbReference type="InterPro" id="IPR051797">
    <property type="entry name" value="TrmB-like"/>
</dbReference>
<evidence type="ECO:0000259" key="1">
    <source>
        <dbReference type="SMART" id="SM00421"/>
    </source>
</evidence>
<keyword evidence="3" id="KW-1185">Reference proteome</keyword>
<name>A0ABT1I1I3_STRSD</name>
<dbReference type="InterPro" id="IPR000792">
    <property type="entry name" value="Tscrpt_reg_LuxR_C"/>
</dbReference>
<dbReference type="SMART" id="SM00421">
    <property type="entry name" value="HTH_LUXR"/>
    <property type="match status" value="1"/>
</dbReference>
<organism evidence="2 3">
    <name type="scientific">Streptoalloteichus tenebrarius (strain ATCC 17920 / DSM 40477 / JCM 4838 / CBS 697.72 / NBRC 16177 / NCIMB 11028 / NRRL B-12390 / A12253. 1 / ISP 5477)</name>
    <name type="common">Streptomyces tenebrarius</name>
    <dbReference type="NCBI Taxonomy" id="1933"/>
    <lineage>
        <taxon>Bacteria</taxon>
        <taxon>Bacillati</taxon>
        <taxon>Actinomycetota</taxon>
        <taxon>Actinomycetes</taxon>
        <taxon>Pseudonocardiales</taxon>
        <taxon>Pseudonocardiaceae</taxon>
        <taxon>Streptoalloteichus</taxon>
    </lineage>
</organism>
<dbReference type="EMBL" id="JAMTCP010000045">
    <property type="protein sequence ID" value="MCP2261610.1"/>
    <property type="molecule type" value="Genomic_DNA"/>
</dbReference>
<evidence type="ECO:0000313" key="3">
    <source>
        <dbReference type="Proteomes" id="UP001205311"/>
    </source>
</evidence>
<dbReference type="InterPro" id="IPR016032">
    <property type="entry name" value="Sig_transdc_resp-reg_C-effctor"/>
</dbReference>
<dbReference type="Gene3D" id="1.10.10.10">
    <property type="entry name" value="Winged helix-like DNA-binding domain superfamily/Winged helix DNA-binding domain"/>
    <property type="match status" value="2"/>
</dbReference>
<dbReference type="PANTHER" id="PTHR34293:SF1">
    <property type="entry name" value="HTH-TYPE TRANSCRIPTIONAL REGULATOR TRMBL2"/>
    <property type="match status" value="1"/>
</dbReference>
<protein>
    <submittedName>
        <fullName evidence="2">Regulatory protein, luxR family</fullName>
    </submittedName>
</protein>
<comment type="caution">
    <text evidence="2">The sequence shown here is derived from an EMBL/GenBank/DDBJ whole genome shotgun (WGS) entry which is preliminary data.</text>
</comment>
<proteinExistence type="predicted"/>
<dbReference type="RefSeq" id="WP_253672601.1">
    <property type="nucleotide sequence ID" value="NZ_JAMTCP010000045.1"/>
</dbReference>
<feature type="domain" description="HTH luxR-type" evidence="1">
    <location>
        <begin position="265"/>
        <end position="322"/>
    </location>
</feature>
<evidence type="ECO:0000313" key="2">
    <source>
        <dbReference type="EMBL" id="MCP2261610.1"/>
    </source>
</evidence>
<gene>
    <name evidence="2" type="ORF">LX15_005336</name>
</gene>
<dbReference type="InterPro" id="IPR036388">
    <property type="entry name" value="WH-like_DNA-bd_sf"/>
</dbReference>
<dbReference type="SUPFAM" id="SSF46894">
    <property type="entry name" value="C-terminal effector domain of the bipartite response regulators"/>
    <property type="match status" value="1"/>
</dbReference>
<accession>A0ABT1I1I3</accession>
<reference evidence="2 3" key="1">
    <citation type="submission" date="2022-06" db="EMBL/GenBank/DDBJ databases">
        <title>Genomic Encyclopedia of Archaeal and Bacterial Type Strains, Phase II (KMG-II): from individual species to whole genera.</title>
        <authorList>
            <person name="Goeker M."/>
        </authorList>
    </citation>
    <scope>NUCLEOTIDE SEQUENCE [LARGE SCALE GENOMIC DNA]</scope>
    <source>
        <strain evidence="2 3">DSM 40477</strain>
    </source>
</reference>
<sequence length="328" mass="36850">MHASDLADHLRRLGLGMRAVATYEALLSSGPMTVDQVATAVPGSAQDGAGMAELLEVGLVAPSGDAEPRYVPVPPTTGLDLLALRRQAELHQARVATLQAYEAFRRHWHTRSAEDLVEVVTGSAIPDRIHQLMRDTPREEVRRLDSPPHFYTVLRNEEEERHLREGISYRVVYSRSSLRRPRYLQENIIPCMRAGERARTLPRVPVKLTIVDRAVALVSFTIDDTERNDSLLVVRPCSLFRALEGLFELSWRSALPLDIRGGTHAHRLRARDRMLLTLLAAGADDDSIARELGISKRTFFRRLSELMSLAGATSRFQLALHACRNEWL</sequence>